<evidence type="ECO:0000256" key="7">
    <source>
        <dbReference type="SAM" id="Phobius"/>
    </source>
</evidence>
<evidence type="ECO:0000256" key="6">
    <source>
        <dbReference type="ARBA" id="ARBA00023136"/>
    </source>
</evidence>
<dbReference type="PANTHER" id="PTHR30489:SF0">
    <property type="entry name" value="LIPOPROTEIN-RELEASING SYSTEM TRANSMEMBRANE PROTEIN LOLE"/>
    <property type="match status" value="1"/>
</dbReference>
<evidence type="ECO:0000313" key="10">
    <source>
        <dbReference type="EMBL" id="KAA6430444.1"/>
    </source>
</evidence>
<accession>A0A5M8Q6A1</accession>
<comment type="caution">
    <text evidence="10">The sequence shown here is derived from an EMBL/GenBank/DDBJ whole genome shotgun (WGS) entry which is preliminary data.</text>
</comment>
<evidence type="ECO:0000259" key="8">
    <source>
        <dbReference type="Pfam" id="PF02687"/>
    </source>
</evidence>
<evidence type="ECO:0000259" key="9">
    <source>
        <dbReference type="Pfam" id="PF12704"/>
    </source>
</evidence>
<keyword evidence="6 7" id="KW-0472">Membrane</keyword>
<dbReference type="Proteomes" id="UP000323994">
    <property type="component" value="Unassembled WGS sequence"/>
</dbReference>
<evidence type="ECO:0000256" key="3">
    <source>
        <dbReference type="ARBA" id="ARBA00022475"/>
    </source>
</evidence>
<dbReference type="GO" id="GO:0098797">
    <property type="term" value="C:plasma membrane protein complex"/>
    <property type="evidence" value="ECO:0007669"/>
    <property type="project" value="TreeGrafter"/>
</dbReference>
<feature type="transmembrane region" description="Helical" evidence="7">
    <location>
        <begin position="377"/>
        <end position="396"/>
    </location>
</feature>
<proteinExistence type="inferred from homology"/>
<keyword evidence="3" id="KW-1003">Cell membrane</keyword>
<dbReference type="InterPro" id="IPR051447">
    <property type="entry name" value="Lipoprotein-release_system"/>
</dbReference>
<protein>
    <submittedName>
        <fullName evidence="10">FtsX-like permease family protein</fullName>
    </submittedName>
</protein>
<reference evidence="10 11" key="1">
    <citation type="submission" date="2019-05" db="EMBL/GenBank/DDBJ databases">
        <authorList>
            <person name="Qu J.-H."/>
        </authorList>
    </citation>
    <scope>NUCLEOTIDE SEQUENCE [LARGE SCALE GENOMIC DNA]</scope>
    <source>
        <strain evidence="10 11">NS28</strain>
    </source>
</reference>
<organism evidence="10 11">
    <name type="scientific">Dyadobacter flavalbus</name>
    <dbReference type="NCBI Taxonomy" id="2579942"/>
    <lineage>
        <taxon>Bacteria</taxon>
        <taxon>Pseudomonadati</taxon>
        <taxon>Bacteroidota</taxon>
        <taxon>Cytophagia</taxon>
        <taxon>Cytophagales</taxon>
        <taxon>Spirosomataceae</taxon>
        <taxon>Dyadobacter</taxon>
    </lineage>
</organism>
<dbReference type="Pfam" id="PF12704">
    <property type="entry name" value="MacB_PCD"/>
    <property type="match status" value="1"/>
</dbReference>
<dbReference type="GO" id="GO:0044874">
    <property type="term" value="P:lipoprotein localization to outer membrane"/>
    <property type="evidence" value="ECO:0007669"/>
    <property type="project" value="TreeGrafter"/>
</dbReference>
<keyword evidence="11" id="KW-1185">Reference proteome</keyword>
<dbReference type="RefSeq" id="WP_139014875.1">
    <property type="nucleotide sequence ID" value="NZ_VBSN01000076.1"/>
</dbReference>
<dbReference type="OrthoDB" id="1522724at2"/>
<sequence>MDLSYRIAVRYFFSRNKRSFISLIARIAMAGVAVGTMAMIVVLSVFNGMEDLNRKIFKTFDADVKISPREGKRFQVSDSLIAAIKSVNGVKSVTQVIEDNALARYGSQQMIVRLKGVDEGFEQQGQLDTALIQGSLKLYGPNGTPYAVIAEGIRNALSISLEDVIVPLELLYPRTGTKTLNVTSAEAFNHITLRPGGIFFIEARYDDYVIAPLSLVSTLMEYGSQRSALEIKTIPGFSEYKISRAIGEKLGEKFVVKDRDSLNSDLLRAIRLEKLFVSVTLSLIILVAAINIFFSLSMLAIEKKKDVAMLYSLGAGPALIRKIFLAEGAIVALSGAIFGLCGGIVICLLQIRYGFVSMGMTTSLIDAYPVKLMWQDILYTGIIVVIITMIVSYIPARRAADAGQILRV</sequence>
<evidence type="ECO:0000256" key="2">
    <source>
        <dbReference type="ARBA" id="ARBA00005236"/>
    </source>
</evidence>
<feature type="transmembrane region" description="Helical" evidence="7">
    <location>
        <begin position="20"/>
        <end position="46"/>
    </location>
</feature>
<evidence type="ECO:0000313" key="11">
    <source>
        <dbReference type="Proteomes" id="UP000323994"/>
    </source>
</evidence>
<keyword evidence="4 7" id="KW-0812">Transmembrane</keyword>
<feature type="domain" description="ABC3 transporter permease C-terminal" evidence="8">
    <location>
        <begin position="281"/>
        <end position="400"/>
    </location>
</feature>
<dbReference type="EMBL" id="VBSN01000076">
    <property type="protein sequence ID" value="KAA6430444.1"/>
    <property type="molecule type" value="Genomic_DNA"/>
</dbReference>
<dbReference type="AlphaFoldDB" id="A0A5M8Q6A1"/>
<evidence type="ECO:0000256" key="4">
    <source>
        <dbReference type="ARBA" id="ARBA00022692"/>
    </source>
</evidence>
<dbReference type="PANTHER" id="PTHR30489">
    <property type="entry name" value="LIPOPROTEIN-RELEASING SYSTEM TRANSMEMBRANE PROTEIN LOLE"/>
    <property type="match status" value="1"/>
</dbReference>
<feature type="domain" description="MacB-like periplasmic core" evidence="9">
    <location>
        <begin position="27"/>
        <end position="161"/>
    </location>
</feature>
<dbReference type="Pfam" id="PF02687">
    <property type="entry name" value="FtsX"/>
    <property type="match status" value="1"/>
</dbReference>
<dbReference type="InterPro" id="IPR003838">
    <property type="entry name" value="ABC3_permease_C"/>
</dbReference>
<feature type="transmembrane region" description="Helical" evidence="7">
    <location>
        <begin position="331"/>
        <end position="351"/>
    </location>
</feature>
<gene>
    <name evidence="10" type="ORF">FEM33_25950</name>
</gene>
<dbReference type="InterPro" id="IPR025857">
    <property type="entry name" value="MacB_PCD"/>
</dbReference>
<feature type="transmembrane region" description="Helical" evidence="7">
    <location>
        <begin position="275"/>
        <end position="301"/>
    </location>
</feature>
<comment type="subcellular location">
    <subcellularLocation>
        <location evidence="1">Cell membrane</location>
        <topology evidence="1">Multi-pass membrane protein</topology>
    </subcellularLocation>
</comment>
<comment type="similarity">
    <text evidence="2">Belongs to the ABC-4 integral membrane protein family. LolC/E subfamily.</text>
</comment>
<keyword evidence="5 7" id="KW-1133">Transmembrane helix</keyword>
<name>A0A5M8Q6A1_9BACT</name>
<evidence type="ECO:0000256" key="1">
    <source>
        <dbReference type="ARBA" id="ARBA00004651"/>
    </source>
</evidence>
<evidence type="ECO:0000256" key="5">
    <source>
        <dbReference type="ARBA" id="ARBA00022989"/>
    </source>
</evidence>